<sequence>MPELTPGSRWASQVCTTEVIIVRAPDGDVDLECGGSPVVPVGEGGPNGPPDAEAAGGSLLGKRYIDGDDTLELLCTKPGDGSLGAGGTLLDLKDAKPLPASD</sequence>
<feature type="region of interest" description="Disordered" evidence="1">
    <location>
        <begin position="82"/>
        <end position="102"/>
    </location>
</feature>
<accession>A0A383DUU5</accession>
<protein>
    <submittedName>
        <fullName evidence="2">Uncharacterized protein</fullName>
    </submittedName>
</protein>
<evidence type="ECO:0000256" key="1">
    <source>
        <dbReference type="SAM" id="MobiDB-lite"/>
    </source>
</evidence>
<reference evidence="2" key="1">
    <citation type="submission" date="2018-05" db="EMBL/GenBank/DDBJ databases">
        <authorList>
            <person name="Lanie J.A."/>
            <person name="Ng W.-L."/>
            <person name="Kazmierczak K.M."/>
            <person name="Andrzejewski T.M."/>
            <person name="Davidsen T.M."/>
            <person name="Wayne K.J."/>
            <person name="Tettelin H."/>
            <person name="Glass J.I."/>
            <person name="Rusch D."/>
            <person name="Podicherti R."/>
            <person name="Tsui H.-C.T."/>
            <person name="Winkler M.E."/>
        </authorList>
    </citation>
    <scope>NUCLEOTIDE SEQUENCE</scope>
</reference>
<proteinExistence type="predicted"/>
<evidence type="ECO:0000313" key="2">
    <source>
        <dbReference type="EMBL" id="SVE48302.1"/>
    </source>
</evidence>
<dbReference type="EMBL" id="UINC01220404">
    <property type="protein sequence ID" value="SVE48302.1"/>
    <property type="molecule type" value="Genomic_DNA"/>
</dbReference>
<name>A0A383DUU5_9ZZZZ</name>
<gene>
    <name evidence="2" type="ORF">METZ01_LOCUS501156</name>
</gene>
<dbReference type="AlphaFoldDB" id="A0A383DUU5"/>
<organism evidence="2">
    <name type="scientific">marine metagenome</name>
    <dbReference type="NCBI Taxonomy" id="408172"/>
    <lineage>
        <taxon>unclassified sequences</taxon>
        <taxon>metagenomes</taxon>
        <taxon>ecological metagenomes</taxon>
    </lineage>
</organism>